<keyword evidence="12" id="KW-0460">Magnesium</keyword>
<feature type="domain" description="Phosphofructokinase" evidence="16">
    <location>
        <begin position="30"/>
        <end position="337"/>
    </location>
</feature>
<dbReference type="GO" id="GO:0005945">
    <property type="term" value="C:6-phosphofructokinase complex"/>
    <property type="evidence" value="ECO:0007669"/>
    <property type="project" value="TreeGrafter"/>
</dbReference>
<dbReference type="GO" id="GO:0070095">
    <property type="term" value="F:fructose-6-phosphate binding"/>
    <property type="evidence" value="ECO:0007669"/>
    <property type="project" value="TreeGrafter"/>
</dbReference>
<evidence type="ECO:0000256" key="5">
    <source>
        <dbReference type="ARBA" id="ARBA00022490"/>
    </source>
</evidence>
<evidence type="ECO:0000256" key="13">
    <source>
        <dbReference type="ARBA" id="ARBA00023152"/>
    </source>
</evidence>
<comment type="catalytic activity">
    <reaction evidence="14">
        <text>beta-D-fructose 6-phosphate + ATP = beta-D-fructose 1,6-bisphosphate + ADP + H(+)</text>
        <dbReference type="Rhea" id="RHEA:16109"/>
        <dbReference type="ChEBI" id="CHEBI:15378"/>
        <dbReference type="ChEBI" id="CHEBI:30616"/>
        <dbReference type="ChEBI" id="CHEBI:32966"/>
        <dbReference type="ChEBI" id="CHEBI:57634"/>
        <dbReference type="ChEBI" id="CHEBI:456216"/>
        <dbReference type="EC" id="2.7.1.11"/>
    </reaction>
</comment>
<evidence type="ECO:0000256" key="6">
    <source>
        <dbReference type="ARBA" id="ARBA00022533"/>
    </source>
</evidence>
<evidence type="ECO:0000256" key="14">
    <source>
        <dbReference type="ARBA" id="ARBA00048070"/>
    </source>
</evidence>
<dbReference type="GO" id="GO:0048029">
    <property type="term" value="F:monosaccharide binding"/>
    <property type="evidence" value="ECO:0007669"/>
    <property type="project" value="TreeGrafter"/>
</dbReference>
<dbReference type="Pfam" id="PF00365">
    <property type="entry name" value="PFK"/>
    <property type="match status" value="2"/>
</dbReference>
<dbReference type="EC" id="2.7.1.11" evidence="4"/>
<dbReference type="GO" id="GO:0005524">
    <property type="term" value="F:ATP binding"/>
    <property type="evidence" value="ECO:0007669"/>
    <property type="project" value="UniProtKB-KW"/>
</dbReference>
<evidence type="ECO:0000259" key="16">
    <source>
        <dbReference type="Pfam" id="PF00365"/>
    </source>
</evidence>
<keyword evidence="10" id="KW-0418">Kinase</keyword>
<dbReference type="PROSITE" id="PS00433">
    <property type="entry name" value="PHOSPHOFRUCTOKINASE"/>
    <property type="match status" value="1"/>
</dbReference>
<dbReference type="PRINTS" id="PR00476">
    <property type="entry name" value="PHFRCTKINASE"/>
</dbReference>
<dbReference type="GO" id="GO:0003872">
    <property type="term" value="F:6-phosphofructokinase activity"/>
    <property type="evidence" value="ECO:0007669"/>
    <property type="project" value="UniProtKB-EC"/>
</dbReference>
<dbReference type="GO" id="GO:0061621">
    <property type="term" value="P:canonical glycolysis"/>
    <property type="evidence" value="ECO:0007669"/>
    <property type="project" value="TreeGrafter"/>
</dbReference>
<dbReference type="InterPro" id="IPR035966">
    <property type="entry name" value="PKF_sf"/>
</dbReference>
<evidence type="ECO:0000313" key="17">
    <source>
        <dbReference type="EMBL" id="KAK3763858.1"/>
    </source>
</evidence>
<dbReference type="PANTHER" id="PTHR13697:SF4">
    <property type="entry name" value="ATP-DEPENDENT 6-PHOSPHOFRUCTOKINASE"/>
    <property type="match status" value="1"/>
</dbReference>
<dbReference type="InterPro" id="IPR009161">
    <property type="entry name" value="6-Pfructokinase_euk"/>
</dbReference>
<dbReference type="GO" id="GO:0046872">
    <property type="term" value="F:metal ion binding"/>
    <property type="evidence" value="ECO:0007669"/>
    <property type="project" value="UniProtKB-KW"/>
</dbReference>
<comment type="cofactor">
    <cofactor evidence="1">
        <name>Mg(2+)</name>
        <dbReference type="ChEBI" id="CHEBI:18420"/>
    </cofactor>
</comment>
<feature type="domain" description="Phosphofructokinase" evidence="16">
    <location>
        <begin position="422"/>
        <end position="705"/>
    </location>
</feature>
<dbReference type="GO" id="GO:0016208">
    <property type="term" value="F:AMP binding"/>
    <property type="evidence" value="ECO:0007669"/>
    <property type="project" value="TreeGrafter"/>
</dbReference>
<gene>
    <name evidence="17" type="ORF">RRG08_050222</name>
</gene>
<dbReference type="PANTHER" id="PTHR13697">
    <property type="entry name" value="PHOSPHOFRUCTOKINASE"/>
    <property type="match status" value="1"/>
</dbReference>
<comment type="caution">
    <text evidence="17">The sequence shown here is derived from an EMBL/GenBank/DDBJ whole genome shotgun (WGS) entry which is preliminary data.</text>
</comment>
<dbReference type="Proteomes" id="UP001283361">
    <property type="component" value="Unassembled WGS sequence"/>
</dbReference>
<dbReference type="EMBL" id="JAWDGP010004497">
    <property type="protein sequence ID" value="KAK3763858.1"/>
    <property type="molecule type" value="Genomic_DNA"/>
</dbReference>
<dbReference type="GO" id="GO:0006002">
    <property type="term" value="P:fructose 6-phosphate metabolic process"/>
    <property type="evidence" value="ECO:0007669"/>
    <property type="project" value="InterPro"/>
</dbReference>
<evidence type="ECO:0000256" key="7">
    <source>
        <dbReference type="ARBA" id="ARBA00022679"/>
    </source>
</evidence>
<dbReference type="InterPro" id="IPR015912">
    <property type="entry name" value="Phosphofructokinase_CS"/>
</dbReference>
<keyword evidence="7" id="KW-0808">Transferase</keyword>
<keyword evidence="5" id="KW-0963">Cytoplasm</keyword>
<evidence type="ECO:0000256" key="4">
    <source>
        <dbReference type="ARBA" id="ARBA00012055"/>
    </source>
</evidence>
<evidence type="ECO:0000256" key="15">
    <source>
        <dbReference type="SAM" id="MobiDB-lite"/>
    </source>
</evidence>
<evidence type="ECO:0000256" key="2">
    <source>
        <dbReference type="ARBA" id="ARBA00004496"/>
    </source>
</evidence>
<dbReference type="Gene3D" id="3.40.50.460">
    <property type="entry name" value="Phosphofructokinase domain"/>
    <property type="match status" value="2"/>
</dbReference>
<comment type="subcellular location">
    <subcellularLocation>
        <location evidence="2">Cytoplasm</location>
    </subcellularLocation>
</comment>
<keyword evidence="13" id="KW-0324">Glycolysis</keyword>
<dbReference type="InterPro" id="IPR022953">
    <property type="entry name" value="ATP_PFK"/>
</dbReference>
<keyword evidence="6" id="KW-0021">Allosteric enzyme</keyword>
<keyword evidence="8" id="KW-0479">Metal-binding</keyword>
<evidence type="ECO:0000256" key="8">
    <source>
        <dbReference type="ARBA" id="ARBA00022723"/>
    </source>
</evidence>
<name>A0AAE1DBZ3_9GAST</name>
<comment type="pathway">
    <text evidence="3">Carbohydrate degradation; glycolysis; D-glyceraldehyde 3-phosphate and glycerone phosphate from D-glucose: step 3/4.</text>
</comment>
<evidence type="ECO:0000256" key="11">
    <source>
        <dbReference type="ARBA" id="ARBA00022840"/>
    </source>
</evidence>
<evidence type="ECO:0000256" key="10">
    <source>
        <dbReference type="ARBA" id="ARBA00022777"/>
    </source>
</evidence>
<protein>
    <recommendedName>
        <fullName evidence="4">6-phosphofructokinase</fullName>
        <ecNumber evidence="4">2.7.1.11</ecNumber>
    </recommendedName>
</protein>
<dbReference type="GO" id="GO:0030388">
    <property type="term" value="P:fructose 1,6-bisphosphate metabolic process"/>
    <property type="evidence" value="ECO:0007669"/>
    <property type="project" value="TreeGrafter"/>
</dbReference>
<evidence type="ECO:0000256" key="9">
    <source>
        <dbReference type="ARBA" id="ARBA00022741"/>
    </source>
</evidence>
<reference evidence="17" key="1">
    <citation type="journal article" date="2023" name="G3 (Bethesda)">
        <title>A reference genome for the long-term kleptoplast-retaining sea slug Elysia crispata morphotype clarki.</title>
        <authorList>
            <person name="Eastman K.E."/>
            <person name="Pendleton A.L."/>
            <person name="Shaikh M.A."/>
            <person name="Suttiyut T."/>
            <person name="Ogas R."/>
            <person name="Tomko P."/>
            <person name="Gavelis G."/>
            <person name="Widhalm J.R."/>
            <person name="Wisecaver J.H."/>
        </authorList>
    </citation>
    <scope>NUCLEOTIDE SEQUENCE</scope>
    <source>
        <strain evidence="17">ECLA1</strain>
    </source>
</reference>
<proteinExistence type="predicted"/>
<feature type="region of interest" description="Disordered" evidence="15">
    <location>
        <begin position="783"/>
        <end position="817"/>
    </location>
</feature>
<dbReference type="AlphaFoldDB" id="A0AAE1DBZ3"/>
<evidence type="ECO:0000313" key="18">
    <source>
        <dbReference type="Proteomes" id="UP001283361"/>
    </source>
</evidence>
<accession>A0AAE1DBZ3</accession>
<keyword evidence="9" id="KW-0547">Nucleotide-binding</keyword>
<keyword evidence="11" id="KW-0067">ATP-binding</keyword>
<dbReference type="InterPro" id="IPR000023">
    <property type="entry name" value="Phosphofructokinase_dom"/>
</dbReference>
<dbReference type="Gene3D" id="3.40.50.450">
    <property type="match status" value="2"/>
</dbReference>
<evidence type="ECO:0000256" key="3">
    <source>
        <dbReference type="ARBA" id="ARBA00004679"/>
    </source>
</evidence>
<dbReference type="GO" id="GO:0042802">
    <property type="term" value="F:identical protein binding"/>
    <property type="evidence" value="ECO:0007669"/>
    <property type="project" value="TreeGrafter"/>
</dbReference>
<dbReference type="NCBIfam" id="TIGR02478">
    <property type="entry name" value="6PF1K_euk"/>
    <property type="match status" value="1"/>
</dbReference>
<organism evidence="17 18">
    <name type="scientific">Elysia crispata</name>
    <name type="common">lettuce slug</name>
    <dbReference type="NCBI Taxonomy" id="231223"/>
    <lineage>
        <taxon>Eukaryota</taxon>
        <taxon>Metazoa</taxon>
        <taxon>Spiralia</taxon>
        <taxon>Lophotrochozoa</taxon>
        <taxon>Mollusca</taxon>
        <taxon>Gastropoda</taxon>
        <taxon>Heterobranchia</taxon>
        <taxon>Euthyneura</taxon>
        <taxon>Panpulmonata</taxon>
        <taxon>Sacoglossa</taxon>
        <taxon>Placobranchoidea</taxon>
        <taxon>Plakobranchidae</taxon>
        <taxon>Elysia</taxon>
    </lineage>
</organism>
<evidence type="ECO:0000256" key="12">
    <source>
        <dbReference type="ARBA" id="ARBA00022842"/>
    </source>
</evidence>
<sequence length="817" mass="89521">MSEVEDRYMRMRHSSVMYKKPKRDSWSGTKVGLITAGDDAQGVNAALRAAVRMSQFFGCTVIYIKQGFKGLVEGQAENFVEATWISTSDVLSTAGTYIKSFKSDKFRERSGRLLAAKHLVEHGISNLVVIGGDGTLRGCDLLDKEWTSLLRELDDRNMVDRDLLREHRHLKIICIPCTITNDLCGTDTSIGVDSALARIIEATDNIATTSSSNSMAFVVEVMGGHSGYLALEAGIICDASMIFIPEYPPQGDWKEELHAKVRDDLLAGSEVIMCIVSEGATDTSGHPITPQCVTDVLDKKLSLNTKITVLGHFQRGGVPTAYDRLLATRFGCEAVIALKSMPVNTGACTVTIYENEIICIPVKECLEATDKCLKCMKDKNFAEAVILKGRRFQHLLSSYNVLHNMRSSPVPDMTGLPGTSVIGIMRVGKTSVAQCWVLKAIVGFCQSKYFCPLVIRDGFEGLVKGHYEGMTWDMVKEFTTKSNACLGSSSLTASKVGLQKIAAALGKLELSGLILLGGFPAFESLMEIDDAKHHCPALRIPMCLLPMTILNNIPGTDVALGSDTALNEIMTYCDKMKRAARGYQNCVFVVETTGHKCGYLASISGMVCGADAAYIRQEPFNLETLLRDATHLRDKIKAGVKLGLILRSEMANENYTTDFIHRVFSEAGLGVFSCRASTIGHIQIGGLPSALDRSMAINNGFSVASWMIETIESMVANSSENYTHVRLYKTVLSISGSSMVFEPISKLVAETNFDECLPLYMWWMKLRPLISILSGANEEKRHDGSYSSSISSGQPNSVHKEDPEEGQLGQRRHTIFV</sequence>
<dbReference type="SUPFAM" id="SSF53784">
    <property type="entry name" value="Phosphofructokinase"/>
    <property type="match status" value="2"/>
</dbReference>
<evidence type="ECO:0000256" key="1">
    <source>
        <dbReference type="ARBA" id="ARBA00001946"/>
    </source>
</evidence>
<keyword evidence="18" id="KW-1185">Reference proteome</keyword>